<evidence type="ECO:0000259" key="1">
    <source>
        <dbReference type="Pfam" id="PF00149"/>
    </source>
</evidence>
<dbReference type="InterPro" id="IPR004843">
    <property type="entry name" value="Calcineurin-like_PHP"/>
</dbReference>
<keyword evidence="2" id="KW-0808">Transferase</keyword>
<proteinExistence type="predicted"/>
<accession>A0ABQ4NLF7</accession>
<sequence>MDLDLPSRIAVLADIHGNADALRAVLSDIDSHGAGLIVNLGDQFSGPLAARETAAILRSTGGVCLRGNHDRWLVEQAPEEMGASDRAAYDQLTPDDLEWLRALPSNCEMGGEIFACHATPGDDLTYWMHRVEGDGTVGPRSLAEVDALAGAERAPLLLCGHSHLAGEVILSDGRRILNPGSVGLPAYDDDVPVYHVMEAGAPDARYMILDRTEFGWDVTWRVVPYDASRMIAMAQDQGRLDWAHALATGYMPDRP</sequence>
<dbReference type="RefSeq" id="WP_220748423.1">
    <property type="nucleotide sequence ID" value="NZ_BPFH01000002.1"/>
</dbReference>
<name>A0ABQ4NLF7_9RHOB</name>
<dbReference type="Gene3D" id="3.60.21.10">
    <property type="match status" value="1"/>
</dbReference>
<dbReference type="PANTHER" id="PTHR42850:SF2">
    <property type="entry name" value="BLL5683 PROTEIN"/>
    <property type="match status" value="1"/>
</dbReference>
<dbReference type="SUPFAM" id="SSF56300">
    <property type="entry name" value="Metallo-dependent phosphatases"/>
    <property type="match status" value="1"/>
</dbReference>
<protein>
    <submittedName>
        <fullName evidence="2">DNA methylase</fullName>
    </submittedName>
</protein>
<dbReference type="CDD" id="cd00838">
    <property type="entry name" value="MPP_superfamily"/>
    <property type="match status" value="1"/>
</dbReference>
<dbReference type="Proteomes" id="UP000786693">
    <property type="component" value="Unassembled WGS sequence"/>
</dbReference>
<evidence type="ECO:0000313" key="2">
    <source>
        <dbReference type="EMBL" id="GIT94932.1"/>
    </source>
</evidence>
<dbReference type="PANTHER" id="PTHR42850">
    <property type="entry name" value="METALLOPHOSPHOESTERASE"/>
    <property type="match status" value="1"/>
</dbReference>
<dbReference type="EMBL" id="BPFH01000002">
    <property type="protein sequence ID" value="GIT94932.1"/>
    <property type="molecule type" value="Genomic_DNA"/>
</dbReference>
<keyword evidence="3" id="KW-1185">Reference proteome</keyword>
<comment type="caution">
    <text evidence="2">The sequence shown here is derived from an EMBL/GenBank/DDBJ whole genome shotgun (WGS) entry which is preliminary data.</text>
</comment>
<dbReference type="InterPro" id="IPR011152">
    <property type="entry name" value="Pesterase_MJ0912"/>
</dbReference>
<gene>
    <name evidence="2" type="ORF">JANAI62_15550</name>
</gene>
<organism evidence="2 3">
    <name type="scientific">Jannaschia pagri</name>
    <dbReference type="NCBI Taxonomy" id="2829797"/>
    <lineage>
        <taxon>Bacteria</taxon>
        <taxon>Pseudomonadati</taxon>
        <taxon>Pseudomonadota</taxon>
        <taxon>Alphaproteobacteria</taxon>
        <taxon>Rhodobacterales</taxon>
        <taxon>Roseobacteraceae</taxon>
        <taxon>Jannaschia</taxon>
    </lineage>
</organism>
<dbReference type="InterPro" id="IPR050126">
    <property type="entry name" value="Ap4A_hydrolase"/>
</dbReference>
<dbReference type="InterPro" id="IPR029052">
    <property type="entry name" value="Metallo-depent_PP-like"/>
</dbReference>
<dbReference type="Pfam" id="PF00149">
    <property type="entry name" value="Metallophos"/>
    <property type="match status" value="1"/>
</dbReference>
<dbReference type="PIRSF" id="PIRSF000883">
    <property type="entry name" value="Pesterase_MJ0912"/>
    <property type="match status" value="1"/>
</dbReference>
<dbReference type="GO" id="GO:0032259">
    <property type="term" value="P:methylation"/>
    <property type="evidence" value="ECO:0007669"/>
    <property type="project" value="UniProtKB-KW"/>
</dbReference>
<evidence type="ECO:0000313" key="3">
    <source>
        <dbReference type="Proteomes" id="UP000786693"/>
    </source>
</evidence>
<reference evidence="2 3" key="1">
    <citation type="submission" date="2021-05" db="EMBL/GenBank/DDBJ databases">
        <title>Bacteria Genome sequencing.</title>
        <authorList>
            <person name="Takabe Y."/>
            <person name="Nakajima Y."/>
            <person name="Suzuki S."/>
            <person name="Shiozaki T."/>
        </authorList>
    </citation>
    <scope>NUCLEOTIDE SEQUENCE [LARGE SCALE GENOMIC DNA]</scope>
    <source>
        <strain evidence="2 3">AI_62</strain>
    </source>
</reference>
<feature type="domain" description="Calcineurin-like phosphoesterase" evidence="1">
    <location>
        <begin position="8"/>
        <end position="163"/>
    </location>
</feature>
<dbReference type="GO" id="GO:0008168">
    <property type="term" value="F:methyltransferase activity"/>
    <property type="evidence" value="ECO:0007669"/>
    <property type="project" value="UniProtKB-KW"/>
</dbReference>
<keyword evidence="2" id="KW-0489">Methyltransferase</keyword>